<sequence length="330" mass="36909">MTSRKKEPAASPVVKPVVVRQERRIDPNDASTRFGDVASIITRGGLGHYNSNTNNIKNTKIFDSDSSSGPLTPNDEEIHAPAAIHVLQFAPGQPRSLSGVAMRSFLLGLTLSLCLSASFALAFMAISIWRAPFFISTLCLFHFLEYWTTARANPSKAKISSFLLTSNGAAYNIAHSCALLEMMLSFFFFPRKIIFPQKWVQTSLLFLGIFLVIIGQVTRALAILTAGPSFSHLVAYEKSKSHVLVKHGIYSVLRHPSYFGFFWWGIGTQLVCGNTICLVGYSFVLFWFFKIRIQGEESLLVEFFGKEYEEYAQRTLVAIPGLDRKIMKKQ</sequence>
<evidence type="ECO:0000313" key="11">
    <source>
        <dbReference type="EMBL" id="POS85017.1"/>
    </source>
</evidence>
<proteinExistence type="inferred from homology"/>
<dbReference type="EMBL" id="PEDP01000759">
    <property type="protein sequence ID" value="POS85017.1"/>
    <property type="molecule type" value="Genomic_DNA"/>
</dbReference>
<dbReference type="PANTHER" id="PTHR12714:SF9">
    <property type="entry name" value="PROTEIN-S-ISOPRENYLCYSTEINE O-METHYLTRANSFERASE"/>
    <property type="match status" value="1"/>
</dbReference>
<dbReference type="GO" id="GO:0005789">
    <property type="term" value="C:endoplasmic reticulum membrane"/>
    <property type="evidence" value="ECO:0007669"/>
    <property type="project" value="UniProtKB-SubCell"/>
</dbReference>
<keyword evidence="6 10" id="KW-0949">S-adenosyl-L-methionine</keyword>
<evidence type="ECO:0000256" key="8">
    <source>
        <dbReference type="ARBA" id="ARBA00022989"/>
    </source>
</evidence>
<organism evidence="11 12">
    <name type="scientific">Erysiphe pulchra</name>
    <dbReference type="NCBI Taxonomy" id="225359"/>
    <lineage>
        <taxon>Eukaryota</taxon>
        <taxon>Fungi</taxon>
        <taxon>Dikarya</taxon>
        <taxon>Ascomycota</taxon>
        <taxon>Pezizomycotina</taxon>
        <taxon>Leotiomycetes</taxon>
        <taxon>Erysiphales</taxon>
        <taxon>Erysiphaceae</taxon>
        <taxon>Erysiphe</taxon>
    </lineage>
</organism>
<protein>
    <recommendedName>
        <fullName evidence="3 10">Protein-S-isoprenylcysteine O-methyltransferase</fullName>
        <ecNumber evidence="3 10">2.1.1.100</ecNumber>
    </recommendedName>
</protein>
<dbReference type="EC" id="2.1.1.100" evidence="3 10"/>
<evidence type="ECO:0000256" key="10">
    <source>
        <dbReference type="RuleBase" id="RU362022"/>
    </source>
</evidence>
<evidence type="ECO:0000256" key="9">
    <source>
        <dbReference type="ARBA" id="ARBA00023136"/>
    </source>
</evidence>
<comment type="similarity">
    <text evidence="2 10">Belongs to the class VI-like SAM-binding methyltransferase superfamily. Isoprenylcysteine carboxyl methyltransferase family.</text>
</comment>
<dbReference type="PROSITE" id="PS51564">
    <property type="entry name" value="SAM_ICMT"/>
    <property type="match status" value="1"/>
</dbReference>
<feature type="transmembrane region" description="Helical" evidence="10">
    <location>
        <begin position="202"/>
        <end position="224"/>
    </location>
</feature>
<accession>A0A2S4PSK5</accession>
<dbReference type="Gene3D" id="1.20.120.1630">
    <property type="match status" value="1"/>
</dbReference>
<dbReference type="STRING" id="225359.A0A2S4PSK5"/>
<comment type="caution">
    <text evidence="11">The sequence shown here is derived from an EMBL/GenBank/DDBJ whole genome shotgun (WGS) entry which is preliminary data.</text>
</comment>
<evidence type="ECO:0000256" key="7">
    <source>
        <dbReference type="ARBA" id="ARBA00022692"/>
    </source>
</evidence>
<dbReference type="AlphaFoldDB" id="A0A2S4PSK5"/>
<evidence type="ECO:0000256" key="5">
    <source>
        <dbReference type="ARBA" id="ARBA00022679"/>
    </source>
</evidence>
<evidence type="ECO:0000256" key="3">
    <source>
        <dbReference type="ARBA" id="ARBA00012151"/>
    </source>
</evidence>
<dbReference type="Proteomes" id="UP000237438">
    <property type="component" value="Unassembled WGS sequence"/>
</dbReference>
<keyword evidence="12" id="KW-1185">Reference proteome</keyword>
<keyword evidence="5" id="KW-0808">Transferase</keyword>
<dbReference type="PANTHER" id="PTHR12714">
    <property type="entry name" value="PROTEIN-S ISOPRENYLCYSTEINE O-METHYLTRANSFERASE"/>
    <property type="match status" value="1"/>
</dbReference>
<gene>
    <name evidence="11" type="ORF">EPUL_004000</name>
</gene>
<evidence type="ECO:0000256" key="4">
    <source>
        <dbReference type="ARBA" id="ARBA00022603"/>
    </source>
</evidence>
<dbReference type="InterPro" id="IPR007269">
    <property type="entry name" value="ICMT_MeTrfase"/>
</dbReference>
<feature type="transmembrane region" description="Helical" evidence="10">
    <location>
        <begin position="105"/>
        <end position="129"/>
    </location>
</feature>
<dbReference type="Pfam" id="PF04140">
    <property type="entry name" value="ICMT"/>
    <property type="match status" value="1"/>
</dbReference>
<comment type="subcellular location">
    <subcellularLocation>
        <location evidence="10">Endoplasmic reticulum membrane</location>
        <topology evidence="10">Multi-pass membrane protein</topology>
    </subcellularLocation>
    <subcellularLocation>
        <location evidence="1">Membrane</location>
        <topology evidence="1">Multi-pass membrane protein</topology>
    </subcellularLocation>
</comment>
<dbReference type="GO" id="GO:0004671">
    <property type="term" value="F:protein C-terminal S-isoprenylcysteine carboxyl O-methyltransferase activity"/>
    <property type="evidence" value="ECO:0007669"/>
    <property type="project" value="UniProtKB-EC"/>
</dbReference>
<dbReference type="OrthoDB" id="422086at2759"/>
<evidence type="ECO:0000256" key="1">
    <source>
        <dbReference type="ARBA" id="ARBA00004141"/>
    </source>
</evidence>
<keyword evidence="9 10" id="KW-0472">Membrane</keyword>
<feature type="transmembrane region" description="Helical" evidence="10">
    <location>
        <begin position="169"/>
        <end position="190"/>
    </location>
</feature>
<reference evidence="11 12" key="1">
    <citation type="submission" date="2017-10" db="EMBL/GenBank/DDBJ databases">
        <title>Development of genomic resources for the powdery mildew, Erysiphe pulchra.</title>
        <authorList>
            <person name="Wadl P.A."/>
            <person name="Mack B.M."/>
            <person name="Moore G."/>
            <person name="Beltz S.B."/>
        </authorList>
    </citation>
    <scope>NUCLEOTIDE SEQUENCE [LARGE SCALE GENOMIC DNA]</scope>
    <source>
        <strain evidence="11">Cflorida</strain>
    </source>
</reference>
<keyword evidence="8 10" id="KW-1133">Transmembrane helix</keyword>
<keyword evidence="7 10" id="KW-0812">Transmembrane</keyword>
<comment type="catalytic activity">
    <reaction evidence="10">
        <text>[protein]-C-terminal S-[(2E,6E)-farnesyl]-L-cysteine + S-adenosyl-L-methionine = [protein]-C-terminal S-[(2E,6E)-farnesyl]-L-cysteine methyl ester + S-adenosyl-L-homocysteine</text>
        <dbReference type="Rhea" id="RHEA:21672"/>
        <dbReference type="Rhea" id="RHEA-COMP:12125"/>
        <dbReference type="Rhea" id="RHEA-COMP:12126"/>
        <dbReference type="ChEBI" id="CHEBI:57856"/>
        <dbReference type="ChEBI" id="CHEBI:59789"/>
        <dbReference type="ChEBI" id="CHEBI:90510"/>
        <dbReference type="ChEBI" id="CHEBI:90511"/>
        <dbReference type="EC" id="2.1.1.100"/>
    </reaction>
</comment>
<dbReference type="InterPro" id="IPR025770">
    <property type="entry name" value="PPMT_MeTrfase"/>
</dbReference>
<dbReference type="GO" id="GO:0032259">
    <property type="term" value="P:methylation"/>
    <property type="evidence" value="ECO:0007669"/>
    <property type="project" value="UniProtKB-KW"/>
</dbReference>
<name>A0A2S4PSK5_9PEZI</name>
<evidence type="ECO:0000313" key="12">
    <source>
        <dbReference type="Proteomes" id="UP000237438"/>
    </source>
</evidence>
<keyword evidence="4 10" id="KW-0489">Methyltransferase</keyword>
<evidence type="ECO:0000256" key="6">
    <source>
        <dbReference type="ARBA" id="ARBA00022691"/>
    </source>
</evidence>
<feature type="transmembrane region" description="Helical" evidence="10">
    <location>
        <begin position="261"/>
        <end position="289"/>
    </location>
</feature>
<evidence type="ECO:0000256" key="2">
    <source>
        <dbReference type="ARBA" id="ARBA00009140"/>
    </source>
</evidence>
<keyword evidence="10" id="KW-0256">Endoplasmic reticulum</keyword>